<evidence type="ECO:0000313" key="1">
    <source>
        <dbReference type="EMBL" id="CAB3985705.1"/>
    </source>
</evidence>
<accession>A0A6S7G1V6</accession>
<dbReference type="Gene3D" id="2.170.15.10">
    <property type="entry name" value="Proaerolysin, chain A, domain 3"/>
    <property type="match status" value="1"/>
</dbReference>
<proteinExistence type="predicted"/>
<keyword evidence="2" id="KW-1185">Reference proteome</keyword>
<evidence type="ECO:0000313" key="2">
    <source>
        <dbReference type="Proteomes" id="UP001152795"/>
    </source>
</evidence>
<dbReference type="OrthoDB" id="5985247at2759"/>
<comment type="caution">
    <text evidence="1">The sequence shown here is derived from an EMBL/GenBank/DDBJ whole genome shotgun (WGS) entry which is preliminary data.</text>
</comment>
<protein>
    <submittedName>
        <fullName evidence="1">Uncharacterized protein</fullName>
    </submittedName>
</protein>
<gene>
    <name evidence="1" type="ORF">PACLA_8A086969</name>
</gene>
<dbReference type="SUPFAM" id="SSF56973">
    <property type="entry name" value="Aerolisin/ETX pore-forming domain"/>
    <property type="match status" value="1"/>
</dbReference>
<sequence>MIAIILFAVLHSQFLSTEARSHACIDGYCAMAACRVVSGSGRSPYCWIADGARYLTCGGNHDCTGAANGWGNCYFTSCGFDRAPDPRKEFKKTCDYKNAKMLRDLSNECSAPGYSFDSWVRAYRLTRDIYNKFNPCTGQLIEEAAKKVIKFCYCYNFCGLGQTSNGCEVNGLEGRLDLNKNLFSDYSASCRIDCTPVDKLEKVGQKTNRYSKPSKYSFSVTAGTTTTRTSSGGGSNSHSVSANVGLNLKSAFSAGLGYSHTTSYDWSQSSATAFAKTITHQVSVDVQPGDTVTVYQVIGVCDNSDGNKYRIETNSLVVEGKKSKETIEV</sequence>
<dbReference type="Proteomes" id="UP001152795">
    <property type="component" value="Unassembled WGS sequence"/>
</dbReference>
<name>A0A6S7G1V6_PARCT</name>
<dbReference type="EMBL" id="CACRXK020000905">
    <property type="protein sequence ID" value="CAB3985705.1"/>
    <property type="molecule type" value="Genomic_DNA"/>
</dbReference>
<reference evidence="1" key="1">
    <citation type="submission" date="2020-04" db="EMBL/GenBank/DDBJ databases">
        <authorList>
            <person name="Alioto T."/>
            <person name="Alioto T."/>
            <person name="Gomez Garrido J."/>
        </authorList>
    </citation>
    <scope>NUCLEOTIDE SEQUENCE</scope>
    <source>
        <strain evidence="1">A484AB</strain>
    </source>
</reference>
<dbReference type="AlphaFoldDB" id="A0A6S7G1V6"/>
<organism evidence="1 2">
    <name type="scientific">Paramuricea clavata</name>
    <name type="common">Red gorgonian</name>
    <name type="synonym">Violescent sea-whip</name>
    <dbReference type="NCBI Taxonomy" id="317549"/>
    <lineage>
        <taxon>Eukaryota</taxon>
        <taxon>Metazoa</taxon>
        <taxon>Cnidaria</taxon>
        <taxon>Anthozoa</taxon>
        <taxon>Octocorallia</taxon>
        <taxon>Malacalcyonacea</taxon>
        <taxon>Plexauridae</taxon>
        <taxon>Paramuricea</taxon>
    </lineage>
</organism>